<sequence>MIEYPTTDTARIAMRRASEERARVFRELFGGLFAWRRAFAFRARRFQPLRHA</sequence>
<evidence type="ECO:0000313" key="1">
    <source>
        <dbReference type="EMBL" id="SEG21049.1"/>
    </source>
</evidence>
<proteinExistence type="predicted"/>
<organism evidence="1 2">
    <name type="scientific">Jhaorihella thermophila</name>
    <dbReference type="NCBI Taxonomy" id="488547"/>
    <lineage>
        <taxon>Bacteria</taxon>
        <taxon>Pseudomonadati</taxon>
        <taxon>Pseudomonadota</taxon>
        <taxon>Alphaproteobacteria</taxon>
        <taxon>Rhodobacterales</taxon>
        <taxon>Paracoccaceae</taxon>
        <taxon>Jhaorihella</taxon>
    </lineage>
</organism>
<dbReference type="RefSeq" id="WP_160114891.1">
    <property type="nucleotide sequence ID" value="NZ_FNVD01000016.1"/>
</dbReference>
<evidence type="ECO:0000313" key="2">
    <source>
        <dbReference type="Proteomes" id="UP000236742"/>
    </source>
</evidence>
<gene>
    <name evidence="1" type="ORF">SAMN05421751_11636</name>
</gene>
<reference evidence="1 2" key="1">
    <citation type="submission" date="2016-10" db="EMBL/GenBank/DDBJ databases">
        <authorList>
            <person name="de Groot N.N."/>
        </authorList>
    </citation>
    <scope>NUCLEOTIDE SEQUENCE [LARGE SCALE GENOMIC DNA]</scope>
    <source>
        <strain evidence="1 2">DSM 23413</strain>
    </source>
</reference>
<protein>
    <submittedName>
        <fullName evidence="1">Uncharacterized protein</fullName>
    </submittedName>
</protein>
<name>A0A1H5YAC8_9RHOB</name>
<dbReference type="Proteomes" id="UP000236742">
    <property type="component" value="Unassembled WGS sequence"/>
</dbReference>
<dbReference type="AlphaFoldDB" id="A0A1H5YAC8"/>
<keyword evidence="2" id="KW-1185">Reference proteome</keyword>
<accession>A0A1H5YAC8</accession>
<dbReference type="EMBL" id="FNVD01000016">
    <property type="protein sequence ID" value="SEG21049.1"/>
    <property type="molecule type" value="Genomic_DNA"/>
</dbReference>